<organism evidence="2 4">
    <name type="scientific">Ephemerocybe angulata</name>
    <dbReference type="NCBI Taxonomy" id="980116"/>
    <lineage>
        <taxon>Eukaryota</taxon>
        <taxon>Fungi</taxon>
        <taxon>Dikarya</taxon>
        <taxon>Basidiomycota</taxon>
        <taxon>Agaricomycotina</taxon>
        <taxon>Agaricomycetes</taxon>
        <taxon>Agaricomycetidae</taxon>
        <taxon>Agaricales</taxon>
        <taxon>Agaricineae</taxon>
        <taxon>Psathyrellaceae</taxon>
        <taxon>Ephemerocybe</taxon>
    </lineage>
</organism>
<proteinExistence type="predicted"/>
<evidence type="ECO:0000313" key="2">
    <source>
        <dbReference type="EMBL" id="KAF6756667.1"/>
    </source>
</evidence>
<feature type="region of interest" description="Disordered" evidence="1">
    <location>
        <begin position="14"/>
        <end position="58"/>
    </location>
</feature>
<dbReference type="EMBL" id="JACGCI010000025">
    <property type="protein sequence ID" value="KAF6756667.1"/>
    <property type="molecule type" value="Genomic_DNA"/>
</dbReference>
<accession>A0A8H6I2F6</accession>
<gene>
    <name evidence="2" type="ORF">DFP72DRAFT_893426</name>
    <name evidence="3" type="ORF">DFP72DRAFT_893467</name>
</gene>
<dbReference type="Proteomes" id="UP000521943">
    <property type="component" value="Unassembled WGS sequence"/>
</dbReference>
<sequence>MELAELDLKRHRLRAAGLPRAHHRRPKPPSSPTTFHSDASAPDASPSSYPPTSRHKLSPLSYMPHLQLQQFNSAANRNVKISCTTLAYLVIRPRTPRCRIQHVDTILVGYSRRWGRVQRVDERRVHRPGRESRRSGRCSSRAAEWSASAEAAANSGRLSCTLASLCPSASCTPVSTSGGSQSPSLMPQTTSTPRTTPSHPRIRTRRMARRSRTSCGPYSGSEAVQRASEWAQGPHHDARLLQLCAPEGLGVWKGRLERERRERDARALGSGMPLKRSLSLGVIRCG</sequence>
<feature type="region of interest" description="Disordered" evidence="1">
    <location>
        <begin position="173"/>
        <end position="220"/>
    </location>
</feature>
<feature type="compositionally biased region" description="Basic residues" evidence="1">
    <location>
        <begin position="200"/>
        <end position="212"/>
    </location>
</feature>
<evidence type="ECO:0000313" key="4">
    <source>
        <dbReference type="Proteomes" id="UP000521943"/>
    </source>
</evidence>
<keyword evidence="4" id="KW-1185">Reference proteome</keyword>
<evidence type="ECO:0000313" key="3">
    <source>
        <dbReference type="EMBL" id="KAF6756675.1"/>
    </source>
</evidence>
<name>A0A8H6I2F6_9AGAR</name>
<protein>
    <submittedName>
        <fullName evidence="2">Uncharacterized protein</fullName>
    </submittedName>
</protein>
<reference evidence="2 4" key="1">
    <citation type="submission" date="2020-07" db="EMBL/GenBank/DDBJ databases">
        <title>Comparative genomics of pyrophilous fungi reveals a link between fire events and developmental genes.</title>
        <authorList>
            <consortium name="DOE Joint Genome Institute"/>
            <person name="Steindorff A.S."/>
            <person name="Carver A."/>
            <person name="Calhoun S."/>
            <person name="Stillman K."/>
            <person name="Liu H."/>
            <person name="Lipzen A."/>
            <person name="Pangilinan J."/>
            <person name="Labutti K."/>
            <person name="Bruns T.D."/>
            <person name="Grigoriev I.V."/>
        </authorList>
    </citation>
    <scope>NUCLEOTIDE SEQUENCE [LARGE SCALE GENOMIC DNA]</scope>
    <source>
        <strain evidence="2 4">CBS 144469</strain>
    </source>
</reference>
<feature type="compositionally biased region" description="Basic residues" evidence="1">
    <location>
        <begin position="14"/>
        <end position="27"/>
    </location>
</feature>
<dbReference type="EMBL" id="JACGCI010000025">
    <property type="protein sequence ID" value="KAF6756675.1"/>
    <property type="molecule type" value="Genomic_DNA"/>
</dbReference>
<feature type="compositionally biased region" description="Low complexity" evidence="1">
    <location>
        <begin position="189"/>
        <end position="199"/>
    </location>
</feature>
<dbReference type="AlphaFoldDB" id="A0A8H6I2F6"/>
<feature type="compositionally biased region" description="Low complexity" evidence="1">
    <location>
        <begin position="37"/>
        <end position="52"/>
    </location>
</feature>
<feature type="compositionally biased region" description="Polar residues" evidence="1">
    <location>
        <begin position="173"/>
        <end position="188"/>
    </location>
</feature>
<evidence type="ECO:0000256" key="1">
    <source>
        <dbReference type="SAM" id="MobiDB-lite"/>
    </source>
</evidence>
<comment type="caution">
    <text evidence="2">The sequence shown here is derived from an EMBL/GenBank/DDBJ whole genome shotgun (WGS) entry which is preliminary data.</text>
</comment>